<gene>
    <name evidence="1" type="ORF">K469DRAFT_769911</name>
</gene>
<reference evidence="1" key="1">
    <citation type="journal article" date="2020" name="Stud. Mycol.">
        <title>101 Dothideomycetes genomes: a test case for predicting lifestyles and emergence of pathogens.</title>
        <authorList>
            <person name="Haridas S."/>
            <person name="Albert R."/>
            <person name="Binder M."/>
            <person name="Bloem J."/>
            <person name="Labutti K."/>
            <person name="Salamov A."/>
            <person name="Andreopoulos B."/>
            <person name="Baker S."/>
            <person name="Barry K."/>
            <person name="Bills G."/>
            <person name="Bluhm B."/>
            <person name="Cannon C."/>
            <person name="Castanera R."/>
            <person name="Culley D."/>
            <person name="Daum C."/>
            <person name="Ezra D."/>
            <person name="Gonzalez J."/>
            <person name="Henrissat B."/>
            <person name="Kuo A."/>
            <person name="Liang C."/>
            <person name="Lipzen A."/>
            <person name="Lutzoni F."/>
            <person name="Magnuson J."/>
            <person name="Mondo S."/>
            <person name="Nolan M."/>
            <person name="Ohm R."/>
            <person name="Pangilinan J."/>
            <person name="Park H.-J."/>
            <person name="Ramirez L."/>
            <person name="Alfaro M."/>
            <person name="Sun H."/>
            <person name="Tritt A."/>
            <person name="Yoshinaga Y."/>
            <person name="Zwiers L.-H."/>
            <person name="Turgeon B."/>
            <person name="Goodwin S."/>
            <person name="Spatafora J."/>
            <person name="Crous P."/>
            <person name="Grigoriev I."/>
        </authorList>
    </citation>
    <scope>NUCLEOTIDE SEQUENCE</scope>
    <source>
        <strain evidence="1">CBS 207.26</strain>
    </source>
</reference>
<sequence length="113" mass="12601">MDRNFCGAYATIITFHSPNADSGIPGGAAMKRDMIQIFTSFGSVDMISDIPSLEDELGLDTENIWVSRVWAYQEGLLSHRRIVFTKHGTHFACNAMDCSESSPNIVTECWPLR</sequence>
<dbReference type="PANTHER" id="PTHR33112:SF1">
    <property type="entry name" value="HETEROKARYON INCOMPATIBILITY DOMAIN-CONTAINING PROTEIN"/>
    <property type="match status" value="1"/>
</dbReference>
<dbReference type="AlphaFoldDB" id="A0A6A6E9Z2"/>
<evidence type="ECO:0008006" key="3">
    <source>
        <dbReference type="Google" id="ProtNLM"/>
    </source>
</evidence>
<dbReference type="PANTHER" id="PTHR33112">
    <property type="entry name" value="DOMAIN PROTEIN, PUTATIVE-RELATED"/>
    <property type="match status" value="1"/>
</dbReference>
<protein>
    <recommendedName>
        <fullName evidence="3">Heterokaryon incompatibility domain-containing protein</fullName>
    </recommendedName>
</protein>
<proteinExistence type="predicted"/>
<keyword evidence="2" id="KW-1185">Reference proteome</keyword>
<dbReference type="Proteomes" id="UP000800200">
    <property type="component" value="Unassembled WGS sequence"/>
</dbReference>
<name>A0A6A6E9Z2_9PEZI</name>
<accession>A0A6A6E9Z2</accession>
<evidence type="ECO:0000313" key="2">
    <source>
        <dbReference type="Proteomes" id="UP000800200"/>
    </source>
</evidence>
<dbReference type="EMBL" id="ML994625">
    <property type="protein sequence ID" value="KAF2187963.1"/>
    <property type="molecule type" value="Genomic_DNA"/>
</dbReference>
<organism evidence="1 2">
    <name type="scientific">Zopfia rhizophila CBS 207.26</name>
    <dbReference type="NCBI Taxonomy" id="1314779"/>
    <lineage>
        <taxon>Eukaryota</taxon>
        <taxon>Fungi</taxon>
        <taxon>Dikarya</taxon>
        <taxon>Ascomycota</taxon>
        <taxon>Pezizomycotina</taxon>
        <taxon>Dothideomycetes</taxon>
        <taxon>Dothideomycetes incertae sedis</taxon>
        <taxon>Zopfiaceae</taxon>
        <taxon>Zopfia</taxon>
    </lineage>
</organism>
<dbReference type="OrthoDB" id="5428863at2759"/>
<evidence type="ECO:0000313" key="1">
    <source>
        <dbReference type="EMBL" id="KAF2187963.1"/>
    </source>
</evidence>